<organism evidence="1 2">
    <name type="scientific">Brachionus plicatilis</name>
    <name type="common">Marine rotifer</name>
    <name type="synonym">Brachionus muelleri</name>
    <dbReference type="NCBI Taxonomy" id="10195"/>
    <lineage>
        <taxon>Eukaryota</taxon>
        <taxon>Metazoa</taxon>
        <taxon>Spiralia</taxon>
        <taxon>Gnathifera</taxon>
        <taxon>Rotifera</taxon>
        <taxon>Eurotatoria</taxon>
        <taxon>Monogononta</taxon>
        <taxon>Pseudotrocha</taxon>
        <taxon>Ploima</taxon>
        <taxon>Brachionidae</taxon>
        <taxon>Brachionus</taxon>
    </lineage>
</organism>
<accession>A0A3M7PMU0</accession>
<proteinExistence type="predicted"/>
<dbReference type="Proteomes" id="UP000276133">
    <property type="component" value="Unassembled WGS sequence"/>
</dbReference>
<comment type="caution">
    <text evidence="1">The sequence shown here is derived from an EMBL/GenBank/DDBJ whole genome shotgun (WGS) entry which is preliminary data.</text>
</comment>
<sequence>MIIMKLIMRFDIITSKPFLIEYPVFLLPLNSNETFGSLRIKFQTGLCDGGKFVGLTVLYYI</sequence>
<protein>
    <submittedName>
        <fullName evidence="1">Uncharacterized protein</fullName>
    </submittedName>
</protein>
<evidence type="ECO:0000313" key="1">
    <source>
        <dbReference type="EMBL" id="RNA00309.1"/>
    </source>
</evidence>
<keyword evidence="2" id="KW-1185">Reference proteome</keyword>
<dbReference type="AlphaFoldDB" id="A0A3M7PMU0"/>
<name>A0A3M7PMU0_BRAPC</name>
<reference evidence="1 2" key="1">
    <citation type="journal article" date="2018" name="Sci. Rep.">
        <title>Genomic signatures of local adaptation to the degree of environmental predictability in rotifers.</title>
        <authorList>
            <person name="Franch-Gras L."/>
            <person name="Hahn C."/>
            <person name="Garcia-Roger E.M."/>
            <person name="Carmona M.J."/>
            <person name="Serra M."/>
            <person name="Gomez A."/>
        </authorList>
    </citation>
    <scope>NUCLEOTIDE SEQUENCE [LARGE SCALE GENOMIC DNA]</scope>
    <source>
        <strain evidence="1">HYR1</strain>
    </source>
</reference>
<dbReference type="EMBL" id="REGN01009829">
    <property type="protein sequence ID" value="RNA00309.1"/>
    <property type="molecule type" value="Genomic_DNA"/>
</dbReference>
<evidence type="ECO:0000313" key="2">
    <source>
        <dbReference type="Proteomes" id="UP000276133"/>
    </source>
</evidence>
<gene>
    <name evidence="1" type="ORF">BpHYR1_005834</name>
</gene>